<protein>
    <recommendedName>
        <fullName evidence="4">Ferric uptake regulation protein</fullName>
    </recommendedName>
</protein>
<dbReference type="GO" id="GO:0005829">
    <property type="term" value="C:cytosol"/>
    <property type="evidence" value="ECO:0007669"/>
    <property type="project" value="TreeGrafter"/>
</dbReference>
<evidence type="ECO:0000256" key="5">
    <source>
        <dbReference type="ARBA" id="ARBA00022490"/>
    </source>
</evidence>
<dbReference type="Proteomes" id="UP000823847">
    <property type="component" value="Unassembled WGS sequence"/>
</dbReference>
<reference evidence="13" key="2">
    <citation type="submission" date="2021-04" db="EMBL/GenBank/DDBJ databases">
        <authorList>
            <person name="Gilroy R."/>
        </authorList>
    </citation>
    <scope>NUCLEOTIDE SEQUENCE</scope>
    <source>
        <strain evidence="13">ChiHecec2B26-12326</strain>
    </source>
</reference>
<evidence type="ECO:0000256" key="11">
    <source>
        <dbReference type="ARBA" id="ARBA00023163"/>
    </source>
</evidence>
<evidence type="ECO:0000256" key="7">
    <source>
        <dbReference type="ARBA" id="ARBA00022723"/>
    </source>
</evidence>
<keyword evidence="7 12" id="KW-0479">Metal-binding</keyword>
<keyword evidence="8 12" id="KW-0862">Zinc</keyword>
<evidence type="ECO:0000256" key="12">
    <source>
        <dbReference type="PIRSR" id="PIRSR602481-1"/>
    </source>
</evidence>
<feature type="binding site" evidence="12">
    <location>
        <position position="102"/>
    </location>
    <ligand>
        <name>Zn(2+)</name>
        <dbReference type="ChEBI" id="CHEBI:29105"/>
    </ligand>
</feature>
<comment type="caution">
    <text evidence="13">The sequence shown here is derived from an EMBL/GenBank/DDBJ whole genome shotgun (WGS) entry which is preliminary data.</text>
</comment>
<evidence type="ECO:0000256" key="2">
    <source>
        <dbReference type="ARBA" id="ARBA00007957"/>
    </source>
</evidence>
<comment type="subcellular location">
    <subcellularLocation>
        <location evidence="1">Cytoplasm</location>
    </subcellularLocation>
</comment>
<dbReference type="Gene3D" id="1.10.10.10">
    <property type="entry name" value="Winged helix-like DNA-binding domain superfamily/Winged helix DNA-binding domain"/>
    <property type="match status" value="1"/>
</dbReference>
<keyword evidence="6" id="KW-0678">Repressor</keyword>
<gene>
    <name evidence="13" type="ORF">H9848_10045</name>
</gene>
<evidence type="ECO:0000256" key="6">
    <source>
        <dbReference type="ARBA" id="ARBA00022491"/>
    </source>
</evidence>
<proteinExistence type="inferred from homology"/>
<dbReference type="PANTHER" id="PTHR33202:SF2">
    <property type="entry name" value="FERRIC UPTAKE REGULATION PROTEIN"/>
    <property type="match status" value="1"/>
</dbReference>
<name>A0A9D1XSQ1_9BACT</name>
<keyword evidence="9" id="KW-0805">Transcription regulation</keyword>
<evidence type="ECO:0000256" key="1">
    <source>
        <dbReference type="ARBA" id="ARBA00004496"/>
    </source>
</evidence>
<evidence type="ECO:0000256" key="3">
    <source>
        <dbReference type="ARBA" id="ARBA00011738"/>
    </source>
</evidence>
<evidence type="ECO:0000256" key="8">
    <source>
        <dbReference type="ARBA" id="ARBA00022833"/>
    </source>
</evidence>
<dbReference type="GO" id="GO:0003700">
    <property type="term" value="F:DNA-binding transcription factor activity"/>
    <property type="evidence" value="ECO:0007669"/>
    <property type="project" value="InterPro"/>
</dbReference>
<organism evidence="13 14">
    <name type="scientific">Candidatus Parabacteroides intestinigallinarum</name>
    <dbReference type="NCBI Taxonomy" id="2838722"/>
    <lineage>
        <taxon>Bacteria</taxon>
        <taxon>Pseudomonadati</taxon>
        <taxon>Bacteroidota</taxon>
        <taxon>Bacteroidia</taxon>
        <taxon>Bacteroidales</taxon>
        <taxon>Tannerellaceae</taxon>
        <taxon>Parabacteroides</taxon>
    </lineage>
</organism>
<feature type="binding site" evidence="12">
    <location>
        <position position="105"/>
    </location>
    <ligand>
        <name>Zn(2+)</name>
        <dbReference type="ChEBI" id="CHEBI:29105"/>
    </ligand>
</feature>
<evidence type="ECO:0000256" key="4">
    <source>
        <dbReference type="ARBA" id="ARBA00020910"/>
    </source>
</evidence>
<dbReference type="CDD" id="cd07153">
    <property type="entry name" value="Fur_like"/>
    <property type="match status" value="1"/>
</dbReference>
<dbReference type="InterPro" id="IPR036388">
    <property type="entry name" value="WH-like_DNA-bd_sf"/>
</dbReference>
<dbReference type="InterPro" id="IPR036390">
    <property type="entry name" value="WH_DNA-bd_sf"/>
</dbReference>
<reference evidence="13" key="1">
    <citation type="journal article" date="2021" name="PeerJ">
        <title>Extensive microbial diversity within the chicken gut microbiome revealed by metagenomics and culture.</title>
        <authorList>
            <person name="Gilroy R."/>
            <person name="Ravi A."/>
            <person name="Getino M."/>
            <person name="Pursley I."/>
            <person name="Horton D.L."/>
            <person name="Alikhan N.F."/>
            <person name="Baker D."/>
            <person name="Gharbi K."/>
            <person name="Hall N."/>
            <person name="Watson M."/>
            <person name="Adriaenssens E.M."/>
            <person name="Foster-Nyarko E."/>
            <person name="Jarju S."/>
            <person name="Secka A."/>
            <person name="Antonio M."/>
            <person name="Oren A."/>
            <person name="Chaudhuri R.R."/>
            <person name="La Ragione R."/>
            <person name="Hildebrand F."/>
            <person name="Pallen M.J."/>
        </authorList>
    </citation>
    <scope>NUCLEOTIDE SEQUENCE</scope>
    <source>
        <strain evidence="13">ChiHecec2B26-12326</strain>
    </source>
</reference>
<accession>A0A9D1XSQ1</accession>
<comment type="cofactor">
    <cofactor evidence="12">
        <name>Zn(2+)</name>
        <dbReference type="ChEBI" id="CHEBI:29105"/>
    </cofactor>
    <text evidence="12">Binds 1 zinc ion per subunit.</text>
</comment>
<feature type="binding site" evidence="12">
    <location>
        <position position="144"/>
    </location>
    <ligand>
        <name>Zn(2+)</name>
        <dbReference type="ChEBI" id="CHEBI:29105"/>
    </ligand>
</feature>
<keyword evidence="11" id="KW-0804">Transcription</keyword>
<dbReference type="AlphaFoldDB" id="A0A9D1XSQ1"/>
<dbReference type="GO" id="GO:0000976">
    <property type="term" value="F:transcription cis-regulatory region binding"/>
    <property type="evidence" value="ECO:0007669"/>
    <property type="project" value="TreeGrafter"/>
</dbReference>
<dbReference type="InterPro" id="IPR002481">
    <property type="entry name" value="FUR"/>
</dbReference>
<evidence type="ECO:0000256" key="9">
    <source>
        <dbReference type="ARBA" id="ARBA00023015"/>
    </source>
</evidence>
<evidence type="ECO:0000256" key="10">
    <source>
        <dbReference type="ARBA" id="ARBA00023125"/>
    </source>
</evidence>
<keyword evidence="5" id="KW-0963">Cytoplasm</keyword>
<comment type="similarity">
    <text evidence="2">Belongs to the Fur family.</text>
</comment>
<sequence length="151" mass="17874">MEAKVYTEMCELFTEYLTERKLRKTEERYTIFKEICDFPGHFDVSALSEKLERNNFHVSKATLYNTLDVLVDAGLVVRHQWNAQPVQYELRIYAETHAHLICRKCGMIRELRNGAFTASARGMKISRFTPEYYCLYIYGICSKCRFKERES</sequence>
<evidence type="ECO:0000313" key="13">
    <source>
        <dbReference type="EMBL" id="HIX86928.1"/>
    </source>
</evidence>
<dbReference type="Gene3D" id="3.30.1490.190">
    <property type="match status" value="1"/>
</dbReference>
<dbReference type="GO" id="GO:1900376">
    <property type="term" value="P:regulation of secondary metabolite biosynthetic process"/>
    <property type="evidence" value="ECO:0007669"/>
    <property type="project" value="TreeGrafter"/>
</dbReference>
<dbReference type="GO" id="GO:0008270">
    <property type="term" value="F:zinc ion binding"/>
    <property type="evidence" value="ECO:0007669"/>
    <property type="project" value="TreeGrafter"/>
</dbReference>
<feature type="binding site" evidence="12">
    <location>
        <position position="141"/>
    </location>
    <ligand>
        <name>Zn(2+)</name>
        <dbReference type="ChEBI" id="CHEBI:29105"/>
    </ligand>
</feature>
<dbReference type="EMBL" id="DXEN01000075">
    <property type="protein sequence ID" value="HIX86928.1"/>
    <property type="molecule type" value="Genomic_DNA"/>
</dbReference>
<evidence type="ECO:0000313" key="14">
    <source>
        <dbReference type="Proteomes" id="UP000823847"/>
    </source>
</evidence>
<dbReference type="GO" id="GO:0045892">
    <property type="term" value="P:negative regulation of DNA-templated transcription"/>
    <property type="evidence" value="ECO:0007669"/>
    <property type="project" value="TreeGrafter"/>
</dbReference>
<dbReference type="PANTHER" id="PTHR33202">
    <property type="entry name" value="ZINC UPTAKE REGULATION PROTEIN"/>
    <property type="match status" value="1"/>
</dbReference>
<dbReference type="Pfam" id="PF01475">
    <property type="entry name" value="FUR"/>
    <property type="match status" value="1"/>
</dbReference>
<keyword evidence="10" id="KW-0238">DNA-binding</keyword>
<dbReference type="InterPro" id="IPR043135">
    <property type="entry name" value="Fur_C"/>
</dbReference>
<comment type="subunit">
    <text evidence="3">Homodimer.</text>
</comment>
<dbReference type="SUPFAM" id="SSF46785">
    <property type="entry name" value="Winged helix' DNA-binding domain"/>
    <property type="match status" value="1"/>
</dbReference>